<dbReference type="Pfam" id="PF13912">
    <property type="entry name" value="zf-C2H2_6"/>
    <property type="match status" value="1"/>
</dbReference>
<keyword evidence="7" id="KW-0238">DNA-binding</keyword>
<dbReference type="AlphaFoldDB" id="A0A3B4AF83"/>
<feature type="domain" description="C2H2-type" evidence="12">
    <location>
        <begin position="497"/>
        <end position="524"/>
    </location>
</feature>
<keyword evidence="11" id="KW-0732">Signal</keyword>
<dbReference type="SUPFAM" id="SSF57667">
    <property type="entry name" value="beta-beta-alpha zinc fingers"/>
    <property type="match status" value="5"/>
</dbReference>
<name>A0A3B4AF83_9GOBI</name>
<evidence type="ECO:0000256" key="5">
    <source>
        <dbReference type="ARBA" id="ARBA00022833"/>
    </source>
</evidence>
<feature type="signal peptide" evidence="11">
    <location>
        <begin position="1"/>
        <end position="18"/>
    </location>
</feature>
<dbReference type="Pfam" id="PF00096">
    <property type="entry name" value="zf-C2H2"/>
    <property type="match status" value="6"/>
</dbReference>
<evidence type="ECO:0000313" key="14">
    <source>
        <dbReference type="Proteomes" id="UP000261520"/>
    </source>
</evidence>
<reference evidence="13" key="1">
    <citation type="submission" date="2025-08" db="UniProtKB">
        <authorList>
            <consortium name="Ensembl"/>
        </authorList>
    </citation>
    <scope>IDENTIFICATION</scope>
</reference>
<dbReference type="PROSITE" id="PS00028">
    <property type="entry name" value="ZINC_FINGER_C2H2_1"/>
    <property type="match status" value="11"/>
</dbReference>
<evidence type="ECO:0000256" key="11">
    <source>
        <dbReference type="SAM" id="SignalP"/>
    </source>
</evidence>
<dbReference type="InterPro" id="IPR013087">
    <property type="entry name" value="Znf_C2H2_type"/>
</dbReference>
<evidence type="ECO:0000256" key="8">
    <source>
        <dbReference type="ARBA" id="ARBA00023163"/>
    </source>
</evidence>
<dbReference type="SMART" id="SM00355">
    <property type="entry name" value="ZnF_C2H2"/>
    <property type="match status" value="13"/>
</dbReference>
<keyword evidence="8" id="KW-0804">Transcription</keyword>
<organism evidence="13 14">
    <name type="scientific">Periophthalmus magnuspinnatus</name>
    <dbReference type="NCBI Taxonomy" id="409849"/>
    <lineage>
        <taxon>Eukaryota</taxon>
        <taxon>Metazoa</taxon>
        <taxon>Chordata</taxon>
        <taxon>Craniata</taxon>
        <taxon>Vertebrata</taxon>
        <taxon>Euteleostomi</taxon>
        <taxon>Actinopterygii</taxon>
        <taxon>Neopterygii</taxon>
        <taxon>Teleostei</taxon>
        <taxon>Neoteleostei</taxon>
        <taxon>Acanthomorphata</taxon>
        <taxon>Gobiaria</taxon>
        <taxon>Gobiiformes</taxon>
        <taxon>Gobioidei</taxon>
        <taxon>Gobiidae</taxon>
        <taxon>Oxudercinae</taxon>
        <taxon>Periophthalmus</taxon>
    </lineage>
</organism>
<dbReference type="GO" id="GO:0003677">
    <property type="term" value="F:DNA binding"/>
    <property type="evidence" value="ECO:0007669"/>
    <property type="project" value="UniProtKB-KW"/>
</dbReference>
<evidence type="ECO:0000256" key="6">
    <source>
        <dbReference type="ARBA" id="ARBA00023015"/>
    </source>
</evidence>
<keyword evidence="6" id="KW-0805">Transcription regulation</keyword>
<feature type="domain" description="C2H2-type" evidence="12">
    <location>
        <begin position="151"/>
        <end position="178"/>
    </location>
</feature>
<dbReference type="InterPro" id="IPR050826">
    <property type="entry name" value="Krueppel_C2H2_ZnFinger"/>
</dbReference>
<feature type="domain" description="C2H2-type" evidence="12">
    <location>
        <begin position="525"/>
        <end position="552"/>
    </location>
</feature>
<evidence type="ECO:0000256" key="7">
    <source>
        <dbReference type="ARBA" id="ARBA00023125"/>
    </source>
</evidence>
<keyword evidence="3" id="KW-0677">Repeat</keyword>
<evidence type="ECO:0000256" key="10">
    <source>
        <dbReference type="PROSITE-ProRule" id="PRU00042"/>
    </source>
</evidence>
<evidence type="ECO:0000256" key="4">
    <source>
        <dbReference type="ARBA" id="ARBA00022771"/>
    </source>
</evidence>
<keyword evidence="5" id="KW-0862">Zinc</keyword>
<evidence type="ECO:0000313" key="13">
    <source>
        <dbReference type="Ensembl" id="ENSPMGP00000015151.1"/>
    </source>
</evidence>
<dbReference type="GO" id="GO:0032502">
    <property type="term" value="P:developmental process"/>
    <property type="evidence" value="ECO:0007669"/>
    <property type="project" value="UniProtKB-ARBA"/>
</dbReference>
<dbReference type="FunFam" id="3.30.160.60:FF:000022">
    <property type="entry name" value="zinc finger protein 383 isoform X1"/>
    <property type="match status" value="1"/>
</dbReference>
<feature type="domain" description="C2H2-type" evidence="12">
    <location>
        <begin position="117"/>
        <end position="144"/>
    </location>
</feature>
<keyword evidence="2" id="KW-0479">Metal-binding</keyword>
<evidence type="ECO:0000256" key="2">
    <source>
        <dbReference type="ARBA" id="ARBA00022723"/>
    </source>
</evidence>
<dbReference type="Proteomes" id="UP000261520">
    <property type="component" value="Unplaced"/>
</dbReference>
<evidence type="ECO:0000259" key="12">
    <source>
        <dbReference type="PROSITE" id="PS50157"/>
    </source>
</evidence>
<keyword evidence="4 10" id="KW-0863">Zinc-finger</keyword>
<dbReference type="InterPro" id="IPR036236">
    <property type="entry name" value="Znf_C2H2_sf"/>
</dbReference>
<feature type="domain" description="C2H2-type" evidence="12">
    <location>
        <begin position="404"/>
        <end position="431"/>
    </location>
</feature>
<dbReference type="FunFam" id="3.30.160.60:FF:000624">
    <property type="entry name" value="zinc finger protein 697"/>
    <property type="match status" value="2"/>
</dbReference>
<feature type="chain" id="PRO_5017276891" description="C2H2-type domain-containing protein" evidence="11">
    <location>
        <begin position="19"/>
        <end position="625"/>
    </location>
</feature>
<feature type="domain" description="C2H2-type" evidence="12">
    <location>
        <begin position="285"/>
        <end position="307"/>
    </location>
</feature>
<evidence type="ECO:0000256" key="3">
    <source>
        <dbReference type="ARBA" id="ARBA00022737"/>
    </source>
</evidence>
<dbReference type="GO" id="GO:0005634">
    <property type="term" value="C:nucleus"/>
    <property type="evidence" value="ECO:0007669"/>
    <property type="project" value="UniProtKB-SubCell"/>
</dbReference>
<dbReference type="FunFam" id="3.30.160.60:FF:002212">
    <property type="entry name" value="Zinc finger protein 672"/>
    <property type="match status" value="1"/>
</dbReference>
<feature type="domain" description="C2H2-type" evidence="12">
    <location>
        <begin position="214"/>
        <end position="241"/>
    </location>
</feature>
<accession>A0A3B4AF83</accession>
<dbReference type="FunFam" id="3.30.160.60:FF:000202">
    <property type="entry name" value="Zinc finger protein 574"/>
    <property type="match status" value="1"/>
</dbReference>
<dbReference type="PANTHER" id="PTHR24377">
    <property type="entry name" value="IP01015P-RELATED"/>
    <property type="match status" value="1"/>
</dbReference>
<feature type="domain" description="C2H2-type" evidence="12">
    <location>
        <begin position="469"/>
        <end position="496"/>
    </location>
</feature>
<evidence type="ECO:0000256" key="1">
    <source>
        <dbReference type="ARBA" id="ARBA00004123"/>
    </source>
</evidence>
<protein>
    <recommendedName>
        <fullName evidence="12">C2H2-type domain-containing protein</fullName>
    </recommendedName>
</protein>
<reference evidence="13" key="2">
    <citation type="submission" date="2025-09" db="UniProtKB">
        <authorList>
            <consortium name="Ensembl"/>
        </authorList>
    </citation>
    <scope>IDENTIFICATION</scope>
</reference>
<dbReference type="GO" id="GO:0008270">
    <property type="term" value="F:zinc ion binding"/>
    <property type="evidence" value="ECO:0007669"/>
    <property type="project" value="UniProtKB-KW"/>
</dbReference>
<dbReference type="PROSITE" id="PS50157">
    <property type="entry name" value="ZINC_FINGER_C2H2_2"/>
    <property type="match status" value="11"/>
</dbReference>
<feature type="domain" description="C2H2-type" evidence="12">
    <location>
        <begin position="441"/>
        <end position="468"/>
    </location>
</feature>
<dbReference type="Gene3D" id="3.30.160.60">
    <property type="entry name" value="Classic Zinc Finger"/>
    <property type="match status" value="9"/>
</dbReference>
<comment type="subcellular location">
    <subcellularLocation>
        <location evidence="1">Nucleus</location>
    </subcellularLocation>
</comment>
<sequence length="625" mass="69831">MYNRHLLGSFIFPKLVALLPVACEAPVFPVELPPAIDDPAPAAADPGAPGGSANELVLGRPLPLIFHQYMCSECHELFNTLEDVLVHQQIHTAPEGEEAVNAMMVQDIPEVGQNQQYQCLECGTLLVNADELLQHQEMHMRESQASQPVQYQCLDCLALFNSPETWLEHRRTHRSKVGRIENGVQRLELRLAPNIQNVAHHPQSTEMVLLSHPYECSECSLLFNTPEDFLQHQGEHFLAQDKESEETGVMSSFDEARVREELAEKATEIRLSIKENKSSVWSNPQKCDLCHRTFASASRLAIHRRVHEQGTYECSECGKMFKRPMSLEIHMRTHTGVARFLCVDCGQGFATELTLITHSAAVLSCPDCPAKFRWPAKLAVHRFNQHPGSPAPFSSEQAIIGRSLDCNICGKKLNSSANLRLHRLSHFAVGPGRPGKRPKAHQCPVCGKQFVSSSGVALHQRVHTGERPFPCQVCGKRFRQNTHLREHLRTHSGERPFTCEVCHKSFIQSMHLAEHRRTHTGERPHVCPLCGKAFKTFSNLRSHKKTHARQQQLEQATTPAAMETETGTPTIMCNEFGETIAIIETSEGGALPLEQALEIYQAALENGLGLDAQQNALQNRLLIAP</sequence>
<keyword evidence="14" id="KW-1185">Reference proteome</keyword>
<feature type="domain" description="C2H2-type" evidence="12">
    <location>
        <begin position="312"/>
        <end position="339"/>
    </location>
</feature>
<evidence type="ECO:0000256" key="9">
    <source>
        <dbReference type="ARBA" id="ARBA00023242"/>
    </source>
</evidence>
<proteinExistence type="predicted"/>
<dbReference type="Ensembl" id="ENSPMGT00000016151.1">
    <property type="protein sequence ID" value="ENSPMGP00000015151.1"/>
    <property type="gene ID" value="ENSPMGG00000012413.1"/>
</dbReference>
<keyword evidence="9" id="KW-0539">Nucleus</keyword>
<feature type="domain" description="C2H2-type" evidence="12">
    <location>
        <begin position="69"/>
        <end position="96"/>
    </location>
</feature>